<accession>A0A9P8QR01</accession>
<evidence type="ECO:0000313" key="2">
    <source>
        <dbReference type="EMBL" id="KAH6607653.1"/>
    </source>
</evidence>
<proteinExistence type="predicted"/>
<organism evidence="2 3">
    <name type="scientific">Trichoderma cornu-damae</name>
    <dbReference type="NCBI Taxonomy" id="654480"/>
    <lineage>
        <taxon>Eukaryota</taxon>
        <taxon>Fungi</taxon>
        <taxon>Dikarya</taxon>
        <taxon>Ascomycota</taxon>
        <taxon>Pezizomycotina</taxon>
        <taxon>Sordariomycetes</taxon>
        <taxon>Hypocreomycetidae</taxon>
        <taxon>Hypocreales</taxon>
        <taxon>Hypocreaceae</taxon>
        <taxon>Trichoderma</taxon>
    </lineage>
</organism>
<protein>
    <submittedName>
        <fullName evidence="2">Uncharacterized protein</fullName>
    </submittedName>
</protein>
<feature type="transmembrane region" description="Helical" evidence="1">
    <location>
        <begin position="12"/>
        <end position="33"/>
    </location>
</feature>
<keyword evidence="1" id="KW-0472">Membrane</keyword>
<name>A0A9P8QR01_9HYPO</name>
<comment type="caution">
    <text evidence="2">The sequence shown here is derived from an EMBL/GenBank/DDBJ whole genome shotgun (WGS) entry which is preliminary data.</text>
</comment>
<keyword evidence="1" id="KW-0812">Transmembrane</keyword>
<dbReference type="Proteomes" id="UP000827724">
    <property type="component" value="Unassembled WGS sequence"/>
</dbReference>
<evidence type="ECO:0000256" key="1">
    <source>
        <dbReference type="SAM" id="Phobius"/>
    </source>
</evidence>
<keyword evidence="3" id="KW-1185">Reference proteome</keyword>
<dbReference type="EMBL" id="JAIWOZ010000003">
    <property type="protein sequence ID" value="KAH6607653.1"/>
    <property type="molecule type" value="Genomic_DNA"/>
</dbReference>
<reference evidence="2" key="1">
    <citation type="submission" date="2021-08" db="EMBL/GenBank/DDBJ databases">
        <title>Chromosome-Level Trichoderma cornu-damae using Hi-C Data.</title>
        <authorList>
            <person name="Kim C.S."/>
        </authorList>
    </citation>
    <scope>NUCLEOTIDE SEQUENCE</scope>
    <source>
        <strain evidence="2">KA19-0412C</strain>
    </source>
</reference>
<feature type="transmembrane region" description="Helical" evidence="1">
    <location>
        <begin position="39"/>
        <end position="59"/>
    </location>
</feature>
<dbReference type="AlphaFoldDB" id="A0A9P8QR01"/>
<sequence>MNLHGVCIFFSVYIFFIFLIVFIVFIVFIFGYLLSFERVLFGMALCLHGHFVCGIDIVNRFHTRLCYIRSPSKNTALQ</sequence>
<evidence type="ECO:0000313" key="3">
    <source>
        <dbReference type="Proteomes" id="UP000827724"/>
    </source>
</evidence>
<gene>
    <name evidence="2" type="ORF">Trco_003966</name>
</gene>
<keyword evidence="1" id="KW-1133">Transmembrane helix</keyword>